<evidence type="ECO:0000313" key="8">
    <source>
        <dbReference type="Proteomes" id="UP000224567"/>
    </source>
</evidence>
<comment type="caution">
    <text evidence="7">The sequence shown here is derived from an EMBL/GenBank/DDBJ whole genome shotgun (WGS) entry which is preliminary data.</text>
</comment>
<gene>
    <name evidence="7" type="ORF">CQW23_18981</name>
</gene>
<dbReference type="InterPro" id="IPR001739">
    <property type="entry name" value="Methyl_CpG_DNA-bd"/>
</dbReference>
<keyword evidence="2" id="KW-0805">Transcription regulation</keyword>
<dbReference type="OrthoDB" id="10072024at2759"/>
<keyword evidence="3" id="KW-0238">DNA-binding</keyword>
<dbReference type="PROSITE" id="PS50982">
    <property type="entry name" value="MBD"/>
    <property type="match status" value="1"/>
</dbReference>
<dbReference type="AlphaFoldDB" id="A0A2G2W4G8"/>
<dbReference type="SMART" id="SM00391">
    <property type="entry name" value="MBD"/>
    <property type="match status" value="1"/>
</dbReference>
<evidence type="ECO:0000256" key="4">
    <source>
        <dbReference type="ARBA" id="ARBA00023163"/>
    </source>
</evidence>
<organism evidence="7 8">
    <name type="scientific">Capsicum baccatum</name>
    <name type="common">Peruvian pepper</name>
    <dbReference type="NCBI Taxonomy" id="33114"/>
    <lineage>
        <taxon>Eukaryota</taxon>
        <taxon>Viridiplantae</taxon>
        <taxon>Streptophyta</taxon>
        <taxon>Embryophyta</taxon>
        <taxon>Tracheophyta</taxon>
        <taxon>Spermatophyta</taxon>
        <taxon>Magnoliopsida</taxon>
        <taxon>eudicotyledons</taxon>
        <taxon>Gunneridae</taxon>
        <taxon>Pentapetalae</taxon>
        <taxon>asterids</taxon>
        <taxon>lamiids</taxon>
        <taxon>Solanales</taxon>
        <taxon>Solanaceae</taxon>
        <taxon>Solanoideae</taxon>
        <taxon>Capsiceae</taxon>
        <taxon>Capsicum</taxon>
    </lineage>
</organism>
<dbReference type="PANTHER" id="PTHR12396">
    <property type="entry name" value="METHYL-CPG BINDING PROTEIN, MBD"/>
    <property type="match status" value="1"/>
</dbReference>
<dbReference type="InterPro" id="IPR016177">
    <property type="entry name" value="DNA-bd_dom_sf"/>
</dbReference>
<evidence type="ECO:0000256" key="5">
    <source>
        <dbReference type="ARBA" id="ARBA00023242"/>
    </source>
</evidence>
<dbReference type="Pfam" id="PF01429">
    <property type="entry name" value="MBD"/>
    <property type="match status" value="1"/>
</dbReference>
<proteinExistence type="predicted"/>
<evidence type="ECO:0000313" key="7">
    <source>
        <dbReference type="EMBL" id="PHT40127.1"/>
    </source>
</evidence>
<dbReference type="GO" id="GO:0003677">
    <property type="term" value="F:DNA binding"/>
    <property type="evidence" value="ECO:0007669"/>
    <property type="project" value="UniProtKB-KW"/>
</dbReference>
<dbReference type="Proteomes" id="UP000224567">
    <property type="component" value="Unassembled WGS sequence"/>
</dbReference>
<dbReference type="SUPFAM" id="SSF54171">
    <property type="entry name" value="DNA-binding domain"/>
    <property type="match status" value="1"/>
</dbReference>
<name>A0A2G2W4G8_CAPBA</name>
<protein>
    <recommendedName>
        <fullName evidence="6">MBD domain-containing protein</fullName>
    </recommendedName>
</protein>
<dbReference type="PANTHER" id="PTHR12396:SF10">
    <property type="entry name" value="METHYL-CPG-BINDING DOMAIN-CONTAINING PROTEIN 1-RELATED"/>
    <property type="match status" value="1"/>
</dbReference>
<dbReference type="CDD" id="cd01396">
    <property type="entry name" value="MeCP2_MBD"/>
    <property type="match status" value="1"/>
</dbReference>
<feature type="domain" description="MBD" evidence="6">
    <location>
        <begin position="69"/>
        <end position="138"/>
    </location>
</feature>
<evidence type="ECO:0000256" key="2">
    <source>
        <dbReference type="ARBA" id="ARBA00023015"/>
    </source>
</evidence>
<keyword evidence="8" id="KW-1185">Reference proteome</keyword>
<keyword evidence="4" id="KW-0804">Transcription</keyword>
<evidence type="ECO:0000259" key="6">
    <source>
        <dbReference type="PROSITE" id="PS50982"/>
    </source>
</evidence>
<comment type="subcellular location">
    <subcellularLocation>
        <location evidence="1">Nucleus</location>
    </subcellularLocation>
</comment>
<sequence length="231" mass="26784">MVSRAITNPTVSSWAAQCDKFYKWRMTLTHEEFEEIRSMFVKEPFNFNNKPNSSCDDLAGIEYDSSKIWAIDQPNLPKPPSGFKRELYLRTDYSKMDVYYITPTGKKLRSITELDNFLQQDPEFSDISISGDALRNARMSKLHIPVDDAKCCLSGDNMETQLHLFSEYSWTTRVKAELEMFGQESQHKGERWNNVYFGFKGGTRNSSRRILQQQFGVPGYITLGKRELEVL</sequence>
<evidence type="ECO:0000256" key="1">
    <source>
        <dbReference type="ARBA" id="ARBA00004123"/>
    </source>
</evidence>
<reference evidence="8" key="2">
    <citation type="journal article" date="2017" name="J. Anim. Genet.">
        <title>Multiple reference genome sequences of hot pepper reveal the massive evolution of plant disease resistance genes by retroduplication.</title>
        <authorList>
            <person name="Kim S."/>
            <person name="Park J."/>
            <person name="Yeom S.-I."/>
            <person name="Kim Y.-M."/>
            <person name="Seo E."/>
            <person name="Kim K.-T."/>
            <person name="Kim M.-S."/>
            <person name="Lee J.M."/>
            <person name="Cheong K."/>
            <person name="Shin H.-S."/>
            <person name="Kim S.-B."/>
            <person name="Han K."/>
            <person name="Lee J."/>
            <person name="Park M."/>
            <person name="Lee H.-A."/>
            <person name="Lee H.-Y."/>
            <person name="Lee Y."/>
            <person name="Oh S."/>
            <person name="Lee J.H."/>
            <person name="Choi E."/>
            <person name="Choi E."/>
            <person name="Lee S.E."/>
            <person name="Jeon J."/>
            <person name="Kim H."/>
            <person name="Choi G."/>
            <person name="Song H."/>
            <person name="Lee J."/>
            <person name="Lee S.-C."/>
            <person name="Kwon J.-K."/>
            <person name="Lee H.-Y."/>
            <person name="Koo N."/>
            <person name="Hong Y."/>
            <person name="Kim R.W."/>
            <person name="Kang W.-H."/>
            <person name="Huh J.H."/>
            <person name="Kang B.-C."/>
            <person name="Yang T.-J."/>
            <person name="Lee Y.-H."/>
            <person name="Bennetzen J.L."/>
            <person name="Choi D."/>
        </authorList>
    </citation>
    <scope>NUCLEOTIDE SEQUENCE [LARGE SCALE GENOMIC DNA]</scope>
    <source>
        <strain evidence="8">cv. PBC81</strain>
    </source>
</reference>
<reference evidence="7 8" key="1">
    <citation type="journal article" date="2017" name="Genome Biol.">
        <title>New reference genome sequences of hot pepper reveal the massive evolution of plant disease-resistance genes by retroduplication.</title>
        <authorList>
            <person name="Kim S."/>
            <person name="Park J."/>
            <person name="Yeom S.I."/>
            <person name="Kim Y.M."/>
            <person name="Seo E."/>
            <person name="Kim K.T."/>
            <person name="Kim M.S."/>
            <person name="Lee J.M."/>
            <person name="Cheong K."/>
            <person name="Shin H.S."/>
            <person name="Kim S.B."/>
            <person name="Han K."/>
            <person name="Lee J."/>
            <person name="Park M."/>
            <person name="Lee H.A."/>
            <person name="Lee H.Y."/>
            <person name="Lee Y."/>
            <person name="Oh S."/>
            <person name="Lee J.H."/>
            <person name="Choi E."/>
            <person name="Choi E."/>
            <person name="Lee S.E."/>
            <person name="Jeon J."/>
            <person name="Kim H."/>
            <person name="Choi G."/>
            <person name="Song H."/>
            <person name="Lee J."/>
            <person name="Lee S.C."/>
            <person name="Kwon J.K."/>
            <person name="Lee H.Y."/>
            <person name="Koo N."/>
            <person name="Hong Y."/>
            <person name="Kim R.W."/>
            <person name="Kang W.H."/>
            <person name="Huh J.H."/>
            <person name="Kang B.C."/>
            <person name="Yang T.J."/>
            <person name="Lee Y.H."/>
            <person name="Bennetzen J.L."/>
            <person name="Choi D."/>
        </authorList>
    </citation>
    <scope>NUCLEOTIDE SEQUENCE [LARGE SCALE GENOMIC DNA]</scope>
    <source>
        <strain evidence="8">cv. PBC81</strain>
    </source>
</reference>
<evidence type="ECO:0000256" key="3">
    <source>
        <dbReference type="ARBA" id="ARBA00023125"/>
    </source>
</evidence>
<dbReference type="EMBL" id="MLFT02000008">
    <property type="protein sequence ID" value="PHT40127.1"/>
    <property type="molecule type" value="Genomic_DNA"/>
</dbReference>
<dbReference type="STRING" id="33114.A0A2G2W4G8"/>
<accession>A0A2G2W4G8</accession>
<dbReference type="Gene3D" id="3.30.890.10">
    <property type="entry name" value="Methyl-cpg-binding Protein 2, Chain A"/>
    <property type="match status" value="1"/>
</dbReference>
<dbReference type="GO" id="GO:0005634">
    <property type="term" value="C:nucleus"/>
    <property type="evidence" value="ECO:0007669"/>
    <property type="project" value="UniProtKB-SubCell"/>
</dbReference>
<keyword evidence="5" id="KW-0539">Nucleus</keyword>